<dbReference type="RefSeq" id="WP_058228286.1">
    <property type="nucleotide sequence ID" value="NZ_JBHMAS010000080.1"/>
</dbReference>
<gene>
    <name evidence="1" type="ORF">ACFFQ6_29165</name>
</gene>
<keyword evidence="2" id="KW-1185">Reference proteome</keyword>
<protein>
    <submittedName>
        <fullName evidence="1">Uncharacterized protein</fullName>
    </submittedName>
</protein>
<evidence type="ECO:0000313" key="2">
    <source>
        <dbReference type="Proteomes" id="UP001589587"/>
    </source>
</evidence>
<evidence type="ECO:0000313" key="1">
    <source>
        <dbReference type="EMBL" id="MFB9783773.1"/>
    </source>
</evidence>
<dbReference type="Proteomes" id="UP001589587">
    <property type="component" value="Unassembled WGS sequence"/>
</dbReference>
<dbReference type="EMBL" id="JBHMAS010000080">
    <property type="protein sequence ID" value="MFB9783773.1"/>
    <property type="molecule type" value="Genomic_DNA"/>
</dbReference>
<accession>A0ABV5XMR3</accession>
<reference evidence="1 2" key="1">
    <citation type="submission" date="2024-09" db="EMBL/GenBank/DDBJ databases">
        <authorList>
            <person name="Sun Q."/>
            <person name="Mori K."/>
        </authorList>
    </citation>
    <scope>NUCLEOTIDE SEQUENCE [LARGE SCALE GENOMIC DNA]</scope>
    <source>
        <strain evidence="1 2">JCM 11411</strain>
    </source>
</reference>
<comment type="caution">
    <text evidence="1">The sequence shown here is derived from an EMBL/GenBank/DDBJ whole genome shotgun (WGS) entry which is preliminary data.</text>
</comment>
<proteinExistence type="predicted"/>
<sequence>MVISEGTAATSDEVHILDLDKTTDLDDVDLLEIVRGLRPVADSELKTKTVRTLMAMIEQKALADG</sequence>
<name>A0ABV5XMR3_9NOCA</name>
<organism evidence="1 2">
    <name type="scientific">Rhodococcus baikonurensis</name>
    <dbReference type="NCBI Taxonomy" id="172041"/>
    <lineage>
        <taxon>Bacteria</taxon>
        <taxon>Bacillati</taxon>
        <taxon>Actinomycetota</taxon>
        <taxon>Actinomycetes</taxon>
        <taxon>Mycobacteriales</taxon>
        <taxon>Nocardiaceae</taxon>
        <taxon>Rhodococcus</taxon>
        <taxon>Rhodococcus erythropolis group</taxon>
    </lineage>
</organism>